<dbReference type="Pfam" id="PF00535">
    <property type="entry name" value="Glycos_transf_2"/>
    <property type="match status" value="1"/>
</dbReference>
<evidence type="ECO:0000259" key="2">
    <source>
        <dbReference type="Pfam" id="PF00535"/>
    </source>
</evidence>
<keyword evidence="4" id="KW-1185">Reference proteome</keyword>
<name>L1N5D4_9BACT</name>
<organism evidence="3 4">
    <name type="scientific">Hoylesella saccharolytica F0055</name>
    <dbReference type="NCBI Taxonomy" id="1127699"/>
    <lineage>
        <taxon>Bacteria</taxon>
        <taxon>Pseudomonadati</taxon>
        <taxon>Bacteroidota</taxon>
        <taxon>Bacteroidia</taxon>
        <taxon>Bacteroidales</taxon>
        <taxon>Prevotellaceae</taxon>
        <taxon>Hoylesella</taxon>
    </lineage>
</organism>
<dbReference type="Proteomes" id="UP000010433">
    <property type="component" value="Unassembled WGS sequence"/>
</dbReference>
<evidence type="ECO:0000313" key="4">
    <source>
        <dbReference type="Proteomes" id="UP000010433"/>
    </source>
</evidence>
<reference evidence="3 4" key="1">
    <citation type="submission" date="2012-05" db="EMBL/GenBank/DDBJ databases">
        <authorList>
            <person name="Weinstock G."/>
            <person name="Sodergren E."/>
            <person name="Lobos E.A."/>
            <person name="Fulton L."/>
            <person name="Fulton R."/>
            <person name="Courtney L."/>
            <person name="Fronick C."/>
            <person name="O'Laughlin M."/>
            <person name="Godfrey J."/>
            <person name="Wilson R.M."/>
            <person name="Miner T."/>
            <person name="Farmer C."/>
            <person name="Delehaunty K."/>
            <person name="Cordes M."/>
            <person name="Minx P."/>
            <person name="Tomlinson C."/>
            <person name="Chen J."/>
            <person name="Wollam A."/>
            <person name="Pepin K.H."/>
            <person name="Bhonagiri V."/>
            <person name="Zhang X."/>
            <person name="Suruliraj S."/>
            <person name="Warren W."/>
            <person name="Mitreva M."/>
            <person name="Mardis E.R."/>
            <person name="Wilson R.K."/>
        </authorList>
    </citation>
    <scope>NUCLEOTIDE SEQUENCE [LARGE SCALE GENOMIC DNA]</scope>
    <source>
        <strain evidence="3 4">F0055</strain>
    </source>
</reference>
<dbReference type="EMBL" id="AMEP01000109">
    <property type="protein sequence ID" value="EKX98585.1"/>
    <property type="molecule type" value="Genomic_DNA"/>
</dbReference>
<evidence type="ECO:0000313" key="3">
    <source>
        <dbReference type="EMBL" id="EKX98585.1"/>
    </source>
</evidence>
<dbReference type="OrthoDB" id="9815923at2"/>
<keyword evidence="3" id="KW-0808">Transferase</keyword>
<dbReference type="CDD" id="cd02511">
    <property type="entry name" value="Beta4Glucosyltransferase"/>
    <property type="match status" value="1"/>
</dbReference>
<protein>
    <submittedName>
        <fullName evidence="3">Glycosyltransferase, group 2 family protein</fullName>
    </submittedName>
</protein>
<comment type="similarity">
    <text evidence="1">Belongs to the glycosyltransferase 2 family. WaaE/KdtX subfamily.</text>
</comment>
<dbReference type="HOGENOM" id="CLU_065962_1_0_10"/>
<dbReference type="PANTHER" id="PTHR43630">
    <property type="entry name" value="POLY-BETA-1,6-N-ACETYL-D-GLUCOSAMINE SYNTHASE"/>
    <property type="match status" value="1"/>
</dbReference>
<proteinExistence type="inferred from homology"/>
<dbReference type="SUPFAM" id="SSF53448">
    <property type="entry name" value="Nucleotide-diphospho-sugar transferases"/>
    <property type="match status" value="1"/>
</dbReference>
<dbReference type="Gene3D" id="3.90.550.10">
    <property type="entry name" value="Spore Coat Polysaccharide Biosynthesis Protein SpsA, Chain A"/>
    <property type="match status" value="1"/>
</dbReference>
<dbReference type="PATRIC" id="fig|1127699.3.peg.1768"/>
<dbReference type="PANTHER" id="PTHR43630:SF2">
    <property type="entry name" value="GLYCOSYLTRANSFERASE"/>
    <property type="match status" value="1"/>
</dbReference>
<dbReference type="InterPro" id="IPR001173">
    <property type="entry name" value="Glyco_trans_2-like"/>
</dbReference>
<dbReference type="InterPro" id="IPR029044">
    <property type="entry name" value="Nucleotide-diphossugar_trans"/>
</dbReference>
<feature type="domain" description="Glycosyltransferase 2-like" evidence="2">
    <location>
        <begin position="8"/>
        <end position="108"/>
    </location>
</feature>
<dbReference type="GO" id="GO:0016740">
    <property type="term" value="F:transferase activity"/>
    <property type="evidence" value="ECO:0007669"/>
    <property type="project" value="UniProtKB-KW"/>
</dbReference>
<sequence>MKENHQISVVINTYNAEQHLQAVINSAKGFDEILVCDMESTDRTVDIAKENACRVITFERGNYKIVEPARQFAIEQAQYTWVLVLDADELVSDALREYLYTHIKRTNCEEGLYIPRKNYFMGRLMHAAYPDYILRFFKKEVTHWPAIIHAAPVVQGRVIKIPHNHKELAFEHLANDSIATLCRKINVYSDNEMEKRAHKHYGIMSLLGRPLFRFFRSYVLKGGFRDGIPGFIHAVSDAVYQFAIVAKWMERWRKV</sequence>
<dbReference type="RefSeq" id="WP_009163234.1">
    <property type="nucleotide sequence ID" value="NZ_KB291008.1"/>
</dbReference>
<evidence type="ECO:0000256" key="1">
    <source>
        <dbReference type="ARBA" id="ARBA00038494"/>
    </source>
</evidence>
<comment type="caution">
    <text evidence="3">The sequence shown here is derived from an EMBL/GenBank/DDBJ whole genome shotgun (WGS) entry which is preliminary data.</text>
</comment>
<accession>L1N5D4</accession>
<gene>
    <name evidence="3" type="ORF">HMPREF9151_01927</name>
</gene>
<dbReference type="AlphaFoldDB" id="L1N5D4"/>